<comment type="caution">
    <text evidence="9">The sequence shown here is derived from an EMBL/GenBank/DDBJ whole genome shotgun (WGS) entry which is preliminary data.</text>
</comment>
<evidence type="ECO:0000256" key="3">
    <source>
        <dbReference type="ARBA" id="ARBA00012325"/>
    </source>
</evidence>
<keyword evidence="8" id="KW-0732">Signal</keyword>
<keyword evidence="6 9" id="KW-0482">Metalloprotease</keyword>
<keyword evidence="9" id="KW-0378">Hydrolase</keyword>
<comment type="catalytic activity">
    <reaction evidence="1">
        <text>Hydrolyzes proteins with a preference for Tyr or Phe in the P1' position. Has no action on amino-acid p-nitroanilides.</text>
        <dbReference type="EC" id="3.4.24.77"/>
    </reaction>
</comment>
<comment type="similarity">
    <text evidence="2">Belongs to the peptidase M7 family.</text>
</comment>
<dbReference type="InterPro" id="IPR000013">
    <property type="entry name" value="Peptidase_M7"/>
</dbReference>
<dbReference type="GO" id="GO:0008237">
    <property type="term" value="F:metallopeptidase activity"/>
    <property type="evidence" value="ECO:0007669"/>
    <property type="project" value="UniProtKB-KW"/>
</dbReference>
<evidence type="ECO:0000256" key="5">
    <source>
        <dbReference type="ARBA" id="ARBA00022723"/>
    </source>
</evidence>
<protein>
    <recommendedName>
        <fullName evidence="4">Extracellular small neutral protease</fullName>
        <ecNumber evidence="3">3.4.24.77</ecNumber>
    </recommendedName>
    <alternativeName>
        <fullName evidence="7">Snapalysin</fullName>
    </alternativeName>
</protein>
<keyword evidence="5" id="KW-0479">Metal-binding</keyword>
<dbReference type="InterPro" id="IPR024079">
    <property type="entry name" value="MetalloPept_cat_dom_sf"/>
</dbReference>
<keyword evidence="6 9" id="KW-0645">Protease</keyword>
<evidence type="ECO:0000256" key="7">
    <source>
        <dbReference type="ARBA" id="ARBA00029927"/>
    </source>
</evidence>
<dbReference type="EC" id="3.4.24.77" evidence="3"/>
<reference evidence="9 10" key="1">
    <citation type="submission" date="2020-02" db="EMBL/GenBank/DDBJ databases">
        <title>Acidophilic actinobacteria isolated from forest soil.</title>
        <authorList>
            <person name="Golinska P."/>
        </authorList>
    </citation>
    <scope>NUCLEOTIDE SEQUENCE [LARGE SCALE GENOMIC DNA]</scope>
    <source>
        <strain evidence="9 10">NL8</strain>
    </source>
</reference>
<evidence type="ECO:0000313" key="9">
    <source>
        <dbReference type="EMBL" id="MBS2546409.1"/>
    </source>
</evidence>
<keyword evidence="10" id="KW-1185">Reference proteome</keyword>
<dbReference type="SUPFAM" id="SSF55486">
    <property type="entry name" value="Metalloproteases ('zincins'), catalytic domain"/>
    <property type="match status" value="1"/>
</dbReference>
<dbReference type="RefSeq" id="WP_212008058.1">
    <property type="nucleotide sequence ID" value="NZ_JAAFYZ010000013.1"/>
</dbReference>
<organism evidence="9 10">
    <name type="scientific">Catenulispora pinistramenti</name>
    <dbReference type="NCBI Taxonomy" id="2705254"/>
    <lineage>
        <taxon>Bacteria</taxon>
        <taxon>Bacillati</taxon>
        <taxon>Actinomycetota</taxon>
        <taxon>Actinomycetes</taxon>
        <taxon>Catenulisporales</taxon>
        <taxon>Catenulisporaceae</taxon>
        <taxon>Catenulispora</taxon>
    </lineage>
</organism>
<evidence type="ECO:0000256" key="1">
    <source>
        <dbReference type="ARBA" id="ARBA00000612"/>
    </source>
</evidence>
<dbReference type="EMBL" id="JAAFYZ010000013">
    <property type="protein sequence ID" value="MBS2546409.1"/>
    <property type="molecule type" value="Genomic_DNA"/>
</dbReference>
<evidence type="ECO:0000313" key="10">
    <source>
        <dbReference type="Proteomes" id="UP000730482"/>
    </source>
</evidence>
<feature type="signal peptide" evidence="8">
    <location>
        <begin position="1"/>
        <end position="28"/>
    </location>
</feature>
<proteinExistence type="inferred from homology"/>
<sequence length="202" mass="21232">MRTKLTARVFALGVCVLLPLATASVSQAASSQAASFPTAVTPHDSVRVVYYEDTDAGDWQSDVATATAVWNSSVDDVKFVEADSEHQATVHLIATSGWPETSSDDPGSGTVELGEEAVSEGYSAPRITAHELGHILGLPDNYNGDCAALMSGHSAGTDCTNDHPDASEIANVEAIFADGFRLRMPAHVYRDDAATPSMLVHG</sequence>
<dbReference type="Gene3D" id="3.40.390.10">
    <property type="entry name" value="Collagenase (Catalytic Domain)"/>
    <property type="match status" value="1"/>
</dbReference>
<evidence type="ECO:0000256" key="6">
    <source>
        <dbReference type="ARBA" id="ARBA00023049"/>
    </source>
</evidence>
<dbReference type="PRINTS" id="PR00787">
    <property type="entry name" value="NEUTRALPTASE"/>
</dbReference>
<evidence type="ECO:0000256" key="2">
    <source>
        <dbReference type="ARBA" id="ARBA00006571"/>
    </source>
</evidence>
<gene>
    <name evidence="9" type="ORF">KGQ19_05970</name>
</gene>
<evidence type="ECO:0000256" key="4">
    <source>
        <dbReference type="ARBA" id="ARBA00019129"/>
    </source>
</evidence>
<feature type="chain" id="PRO_5045481966" description="Extracellular small neutral protease" evidence="8">
    <location>
        <begin position="29"/>
        <end position="202"/>
    </location>
</feature>
<evidence type="ECO:0000256" key="8">
    <source>
        <dbReference type="SAM" id="SignalP"/>
    </source>
</evidence>
<name>A0ABS5KKI2_9ACTN</name>
<accession>A0ABS5KKI2</accession>
<dbReference type="Pfam" id="PF02031">
    <property type="entry name" value="Peptidase_M7"/>
    <property type="match status" value="1"/>
</dbReference>
<dbReference type="Proteomes" id="UP000730482">
    <property type="component" value="Unassembled WGS sequence"/>
</dbReference>